<gene>
    <name evidence="1" type="ORF">UFOVP680_31</name>
    <name evidence="2" type="ORF">UFOVP748_42</name>
</gene>
<proteinExistence type="predicted"/>
<dbReference type="EMBL" id="LR796649">
    <property type="protein sequence ID" value="CAB4157072.1"/>
    <property type="molecule type" value="Genomic_DNA"/>
</dbReference>
<sequence length="156" mass="17327">MMSVTYGKGFDIALPKMMRQKVDALQQELAKMPQYEPETTHYFHGGMYCRQVFRHAGVLVVGAVHKKEHFYFVASGTVAITDGEGNVEEVTGPHLFLSKPGTKRAVYALTDVLCMTFHVTDAKTVTDAEAELVEADPNSMYSLGNQAKHKEIEVQS</sequence>
<reference evidence="2" key="1">
    <citation type="submission" date="2020-05" db="EMBL/GenBank/DDBJ databases">
        <authorList>
            <person name="Chiriac C."/>
            <person name="Salcher M."/>
            <person name="Ghai R."/>
            <person name="Kavagutti S V."/>
        </authorList>
    </citation>
    <scope>NUCLEOTIDE SEQUENCE</scope>
</reference>
<name>A0A6J7X6Y5_9CAUD</name>
<protein>
    <submittedName>
        <fullName evidence="2">Uncharacterized protein</fullName>
    </submittedName>
</protein>
<dbReference type="EMBL" id="LR798347">
    <property type="protein sequence ID" value="CAB5225599.1"/>
    <property type="molecule type" value="Genomic_DNA"/>
</dbReference>
<organism evidence="2">
    <name type="scientific">uncultured Caudovirales phage</name>
    <dbReference type="NCBI Taxonomy" id="2100421"/>
    <lineage>
        <taxon>Viruses</taxon>
        <taxon>Duplodnaviria</taxon>
        <taxon>Heunggongvirae</taxon>
        <taxon>Uroviricota</taxon>
        <taxon>Caudoviricetes</taxon>
        <taxon>Peduoviridae</taxon>
        <taxon>Maltschvirus</taxon>
        <taxon>Maltschvirus maltsch</taxon>
    </lineage>
</organism>
<accession>A0A6J7X6Y5</accession>
<evidence type="ECO:0000313" key="1">
    <source>
        <dbReference type="EMBL" id="CAB4157072.1"/>
    </source>
</evidence>
<evidence type="ECO:0000313" key="2">
    <source>
        <dbReference type="EMBL" id="CAB5225599.1"/>
    </source>
</evidence>